<evidence type="ECO:0000313" key="2">
    <source>
        <dbReference type="Proteomes" id="UP001595583"/>
    </source>
</evidence>
<gene>
    <name evidence="1" type="ORF">ACFOHJ_01510</name>
</gene>
<proteinExistence type="predicted"/>
<reference evidence="2" key="1">
    <citation type="journal article" date="2019" name="Int. J. Syst. Evol. Microbiol.">
        <title>The Global Catalogue of Microorganisms (GCM) 10K type strain sequencing project: providing services to taxonomists for standard genome sequencing and annotation.</title>
        <authorList>
            <consortium name="The Broad Institute Genomics Platform"/>
            <consortium name="The Broad Institute Genome Sequencing Center for Infectious Disease"/>
            <person name="Wu L."/>
            <person name="Ma J."/>
        </authorList>
    </citation>
    <scope>NUCLEOTIDE SEQUENCE [LARGE SCALE GENOMIC DNA]</scope>
    <source>
        <strain evidence="2">KCTC 52165</strain>
    </source>
</reference>
<protein>
    <submittedName>
        <fullName evidence="1">Uncharacterized protein</fullName>
    </submittedName>
</protein>
<name>A0ABV7K5S5_9HYPH</name>
<keyword evidence="2" id="KW-1185">Reference proteome</keyword>
<organism evidence="1 2">
    <name type="scientific">Aquamicrobium soli</name>
    <dbReference type="NCBI Taxonomy" id="1811518"/>
    <lineage>
        <taxon>Bacteria</taxon>
        <taxon>Pseudomonadati</taxon>
        <taxon>Pseudomonadota</taxon>
        <taxon>Alphaproteobacteria</taxon>
        <taxon>Hyphomicrobiales</taxon>
        <taxon>Phyllobacteriaceae</taxon>
        <taxon>Aquamicrobium</taxon>
    </lineage>
</organism>
<accession>A0ABV7K5S5</accession>
<dbReference type="EMBL" id="JBHRTK010000001">
    <property type="protein sequence ID" value="MFC3204877.1"/>
    <property type="molecule type" value="Genomic_DNA"/>
</dbReference>
<comment type="caution">
    <text evidence="1">The sequence shown here is derived from an EMBL/GenBank/DDBJ whole genome shotgun (WGS) entry which is preliminary data.</text>
</comment>
<sequence>MGVRTLRRLLIIGFTAVVRWAKRKDVPYGFKPPMLVIVGAQDRTH</sequence>
<dbReference type="Proteomes" id="UP001595583">
    <property type="component" value="Unassembled WGS sequence"/>
</dbReference>
<dbReference type="RefSeq" id="WP_378217761.1">
    <property type="nucleotide sequence ID" value="NZ_JBHRTK010000001.1"/>
</dbReference>
<evidence type="ECO:0000313" key="1">
    <source>
        <dbReference type="EMBL" id="MFC3204877.1"/>
    </source>
</evidence>